<name>A0AA37TVP6_9RHOB</name>
<dbReference type="Proteomes" id="UP001157355">
    <property type="component" value="Unassembled WGS sequence"/>
</dbReference>
<protein>
    <submittedName>
        <fullName evidence="3">Virion morphogenesis protein</fullName>
    </submittedName>
</protein>
<sequence>MMLAANWTPDALAKQLADAMELSAYSGREAAFQDGDVSPSFAATAVRLTFREQVDFLRQKRPTPSKWWLDTLQGNHDRSFVIAGATDVAMLEEFQDALAGHAENGGRVEDFAADFDRLVEKYGWDYRGERDWRIRTIFETNMRTSFMAGRLKQMRDPDVVKLRPFWQYVHADSRIPLTPRKLHTDWNGHVLRWDDPWWDTHFPPNDWLCSCGVKSLSRGDLRRLGKDGPDEAPRDAVMPVIDPASKQMIMQPAGIGYGWDYMPGDLWERGLVPSALIDEGGGAAAGLRQLVSIDTPEPIADLVARARPTTAKLLAPDLPVEDYVTAFLKPFGAEIGRAVLFTDAAGVRMPISDQMLRTRDGQFKALKRGREIYAALMAEMILDPDEIWIGLIEKANPANRAASDIWLDRRYIRAYPDLGFMAAFQVGRKWWEETTVYPTAGSTSEPFKGLDVRRGGKLIWKRK</sequence>
<dbReference type="InterPro" id="IPR041110">
    <property type="entry name" value="PBECR2"/>
</dbReference>
<evidence type="ECO:0000313" key="4">
    <source>
        <dbReference type="Proteomes" id="UP001157355"/>
    </source>
</evidence>
<feature type="domain" description="Phage head morphogenesis" evidence="1">
    <location>
        <begin position="94"/>
        <end position="212"/>
    </location>
</feature>
<dbReference type="Pfam" id="PF18810">
    <property type="entry name" value="PBECR2"/>
    <property type="match status" value="1"/>
</dbReference>
<evidence type="ECO:0000313" key="3">
    <source>
        <dbReference type="EMBL" id="GLS86670.1"/>
    </source>
</evidence>
<comment type="caution">
    <text evidence="3">The sequence shown here is derived from an EMBL/GenBank/DDBJ whole genome shotgun (WGS) entry which is preliminary data.</text>
</comment>
<reference evidence="3 4" key="1">
    <citation type="journal article" date="2014" name="Int. J. Syst. Evol. Microbiol.">
        <title>Complete genome sequence of Corynebacterium casei LMG S-19264T (=DSM 44701T), isolated from a smear-ripened cheese.</title>
        <authorList>
            <consortium name="US DOE Joint Genome Institute (JGI-PGF)"/>
            <person name="Walter F."/>
            <person name="Albersmeier A."/>
            <person name="Kalinowski J."/>
            <person name="Ruckert C."/>
        </authorList>
    </citation>
    <scope>NUCLEOTIDE SEQUENCE [LARGE SCALE GENOMIC DNA]</scope>
    <source>
        <strain evidence="3 4">NBRC 111766</strain>
    </source>
</reference>
<dbReference type="EMBL" id="BSPP01000005">
    <property type="protein sequence ID" value="GLS86670.1"/>
    <property type="molecule type" value="Genomic_DNA"/>
</dbReference>
<accession>A0AA37TVP6</accession>
<evidence type="ECO:0000259" key="2">
    <source>
        <dbReference type="Pfam" id="PF18810"/>
    </source>
</evidence>
<keyword evidence="4" id="KW-1185">Reference proteome</keyword>
<evidence type="ECO:0000259" key="1">
    <source>
        <dbReference type="Pfam" id="PF04233"/>
    </source>
</evidence>
<proteinExistence type="predicted"/>
<dbReference type="Pfam" id="PF04233">
    <property type="entry name" value="Phage_Mu_F"/>
    <property type="match status" value="1"/>
</dbReference>
<organism evidence="3 4">
    <name type="scientific">Cypionkella aquatica</name>
    <dbReference type="NCBI Taxonomy" id="1756042"/>
    <lineage>
        <taxon>Bacteria</taxon>
        <taxon>Pseudomonadati</taxon>
        <taxon>Pseudomonadota</taxon>
        <taxon>Alphaproteobacteria</taxon>
        <taxon>Rhodobacterales</taxon>
        <taxon>Paracoccaceae</taxon>
        <taxon>Cypionkella</taxon>
    </lineage>
</organism>
<feature type="domain" description="Phage-Barnase-EndoU-ColicinE5/D-RelE like nuclease 2" evidence="2">
    <location>
        <begin position="326"/>
        <end position="461"/>
    </location>
</feature>
<dbReference type="AlphaFoldDB" id="A0AA37TVP6"/>
<dbReference type="InterPro" id="IPR006528">
    <property type="entry name" value="Phage_head_morphogenesis_dom"/>
</dbReference>
<gene>
    <name evidence="3" type="ORF">GCM10010873_16440</name>
</gene>